<keyword evidence="11" id="KW-0234">DNA repair</keyword>
<dbReference type="Proteomes" id="UP000006898">
    <property type="component" value="Chromosome"/>
</dbReference>
<dbReference type="SUPFAM" id="SSF52141">
    <property type="entry name" value="Uracil-DNA glycosylase-like"/>
    <property type="match status" value="1"/>
</dbReference>
<dbReference type="PATRIC" id="fig|671143.5.peg.2130"/>
<dbReference type="CDD" id="cd10030">
    <property type="entry name" value="UDG-F4_TTUDGA_SPO1dp_like"/>
    <property type="match status" value="1"/>
</dbReference>
<dbReference type="InterPro" id="IPR051536">
    <property type="entry name" value="UDG_Type-4/5"/>
</dbReference>
<dbReference type="AlphaFoldDB" id="D5MIW4"/>
<organism evidence="13 14">
    <name type="scientific">Methylomirabilis oxygeniifera</name>
    <dbReference type="NCBI Taxonomy" id="671143"/>
    <lineage>
        <taxon>Bacteria</taxon>
        <taxon>Candidatus Methylomirabilota</taxon>
        <taxon>Candidatus Methylomirabilia</taxon>
        <taxon>Candidatus Methylomirabilales</taxon>
        <taxon>Candidatus Methylomirabilaceae</taxon>
        <taxon>Candidatus Methylomirabilis</taxon>
    </lineage>
</organism>
<dbReference type="InterPro" id="IPR036895">
    <property type="entry name" value="Uracil-DNA_glycosylase-like_sf"/>
</dbReference>
<dbReference type="PANTHER" id="PTHR33693">
    <property type="entry name" value="TYPE-5 URACIL-DNA GLYCOSYLASE"/>
    <property type="match status" value="1"/>
</dbReference>
<dbReference type="HOGENOM" id="CLU_044815_1_3_0"/>
<name>D5MIW4_METO1</name>
<dbReference type="STRING" id="671143.DAMO_2419"/>
<dbReference type="InterPro" id="IPR005122">
    <property type="entry name" value="Uracil-DNA_glycosylase-like"/>
</dbReference>
<dbReference type="GO" id="GO:0046872">
    <property type="term" value="F:metal ion binding"/>
    <property type="evidence" value="ECO:0007669"/>
    <property type="project" value="UniProtKB-KW"/>
</dbReference>
<dbReference type="GO" id="GO:0004844">
    <property type="term" value="F:uracil DNA N-glycosylase activity"/>
    <property type="evidence" value="ECO:0007669"/>
    <property type="project" value="UniProtKB-EC"/>
</dbReference>
<reference evidence="13 14" key="1">
    <citation type="journal article" date="2010" name="Nature">
        <title>Nitrite-driven anaerobic methane oxidation by oxygenic bacteria.</title>
        <authorList>
            <person name="Ettwig K.F."/>
            <person name="Butler M.K."/>
            <person name="Le Paslier D."/>
            <person name="Pelletier E."/>
            <person name="Mangenot S."/>
            <person name="Kuypers M.M.M."/>
            <person name="Schreiber F."/>
            <person name="Dutilh B.E."/>
            <person name="Zedelius J."/>
            <person name="de Beer D."/>
            <person name="Gloerich J."/>
            <person name="Wessels H.J.C.T."/>
            <person name="van Allen T."/>
            <person name="Luesken F."/>
            <person name="Wu M."/>
            <person name="van de Pas-Schoonen K.T."/>
            <person name="Op den Camp H.J.M."/>
            <person name="Janssen-Megens E.M."/>
            <person name="Francoijs K-J."/>
            <person name="Stunnenberg H."/>
            <person name="Weissenbach J."/>
            <person name="Jetten M.S.M."/>
            <person name="Strous M."/>
        </authorList>
    </citation>
    <scope>NUCLEOTIDE SEQUENCE [LARGE SCALE GENOMIC DNA]</scope>
</reference>
<proteinExistence type="inferred from homology"/>
<sequence length="244" mass="27770">MIEIAGPEIDELRELIGQTRAHVRRQQRLGVERLYVAWPERAEGLPEPSPTLTKVRETVGECTRCKLHKDRKHIVFGIGNPKAWLVFVGEAPGADEDEQGEPFVGRAGQLLTRIIEAMKLTREQVYICNIVKCRPPANRNPEPDEIAACEPFLVAQLQAIRPKLICALGTFAAQTLLRTREPISKLRGRFHDYHGILVLPTFHPAYLLRNPHEKKTVWEDMKLLMREYEQLGNTRPLASAPEFS</sequence>
<comment type="catalytic activity">
    <reaction evidence="1">
        <text>Hydrolyzes single-stranded DNA or mismatched double-stranded DNA and polynucleotides, releasing free uracil.</text>
        <dbReference type="EC" id="3.2.2.27"/>
    </reaction>
</comment>
<dbReference type="GO" id="GO:0006281">
    <property type="term" value="P:DNA repair"/>
    <property type="evidence" value="ECO:0007669"/>
    <property type="project" value="UniProtKB-KW"/>
</dbReference>
<accession>D5MIW4</accession>
<evidence type="ECO:0000259" key="12">
    <source>
        <dbReference type="SMART" id="SM00986"/>
    </source>
</evidence>
<evidence type="ECO:0000256" key="5">
    <source>
        <dbReference type="ARBA" id="ARBA00022485"/>
    </source>
</evidence>
<evidence type="ECO:0000256" key="7">
    <source>
        <dbReference type="ARBA" id="ARBA00022763"/>
    </source>
</evidence>
<dbReference type="EC" id="3.2.2.27" evidence="3"/>
<evidence type="ECO:0000256" key="9">
    <source>
        <dbReference type="ARBA" id="ARBA00023004"/>
    </source>
</evidence>
<evidence type="ECO:0000256" key="11">
    <source>
        <dbReference type="ARBA" id="ARBA00023204"/>
    </source>
</evidence>
<evidence type="ECO:0000256" key="6">
    <source>
        <dbReference type="ARBA" id="ARBA00022723"/>
    </source>
</evidence>
<dbReference type="Gene3D" id="3.40.470.10">
    <property type="entry name" value="Uracil-DNA glycosylase-like domain"/>
    <property type="match status" value="1"/>
</dbReference>
<dbReference type="SMART" id="SM00986">
    <property type="entry name" value="UDG"/>
    <property type="match status" value="1"/>
</dbReference>
<comment type="similarity">
    <text evidence="2">Belongs to the uracil-DNA glycosylase (UDG) superfamily. Type 4 (UDGa) family.</text>
</comment>
<evidence type="ECO:0000256" key="4">
    <source>
        <dbReference type="ARBA" id="ARBA00019403"/>
    </source>
</evidence>
<keyword evidence="10" id="KW-0411">Iron-sulfur</keyword>
<keyword evidence="9" id="KW-0408">Iron</keyword>
<keyword evidence="5" id="KW-0004">4Fe-4S</keyword>
<dbReference type="SMART" id="SM00987">
    <property type="entry name" value="UreE_C"/>
    <property type="match status" value="1"/>
</dbReference>
<evidence type="ECO:0000256" key="3">
    <source>
        <dbReference type="ARBA" id="ARBA00012030"/>
    </source>
</evidence>
<evidence type="ECO:0000256" key="10">
    <source>
        <dbReference type="ARBA" id="ARBA00023014"/>
    </source>
</evidence>
<keyword evidence="7" id="KW-0227">DNA damage</keyword>
<protein>
    <recommendedName>
        <fullName evidence="4">Type-4 uracil-DNA glycosylase</fullName>
        <ecNumber evidence="3">3.2.2.27</ecNumber>
    </recommendedName>
</protein>
<gene>
    <name evidence="13" type="ORF">DAMO_2419</name>
</gene>
<dbReference type="PANTHER" id="PTHR33693:SF1">
    <property type="entry name" value="TYPE-4 URACIL-DNA GLYCOSYLASE"/>
    <property type="match status" value="1"/>
</dbReference>
<evidence type="ECO:0000313" key="13">
    <source>
        <dbReference type="EMBL" id="CBE69469.1"/>
    </source>
</evidence>
<feature type="domain" description="Uracil-DNA glycosylase-like" evidence="12">
    <location>
        <begin position="76"/>
        <end position="222"/>
    </location>
</feature>
<dbReference type="GO" id="GO:0051539">
    <property type="term" value="F:4 iron, 4 sulfur cluster binding"/>
    <property type="evidence" value="ECO:0007669"/>
    <property type="project" value="UniProtKB-KW"/>
</dbReference>
<dbReference type="KEGG" id="mox:DAMO_2419"/>
<evidence type="ECO:0000313" key="14">
    <source>
        <dbReference type="Proteomes" id="UP000006898"/>
    </source>
</evidence>
<dbReference type="InterPro" id="IPR005273">
    <property type="entry name" value="Ura-DNA_glyco_family4"/>
</dbReference>
<dbReference type="Pfam" id="PF03167">
    <property type="entry name" value="UDG"/>
    <property type="match status" value="1"/>
</dbReference>
<dbReference type="EMBL" id="FP565575">
    <property type="protein sequence ID" value="CBE69469.1"/>
    <property type="molecule type" value="Genomic_DNA"/>
</dbReference>
<dbReference type="NCBIfam" id="TIGR00758">
    <property type="entry name" value="UDG_fam4"/>
    <property type="match status" value="1"/>
</dbReference>
<keyword evidence="6" id="KW-0479">Metal-binding</keyword>
<evidence type="ECO:0000256" key="8">
    <source>
        <dbReference type="ARBA" id="ARBA00022801"/>
    </source>
</evidence>
<keyword evidence="8" id="KW-0378">Hydrolase</keyword>
<dbReference type="eggNOG" id="COG1573">
    <property type="taxonomic scope" value="Bacteria"/>
</dbReference>
<evidence type="ECO:0000256" key="2">
    <source>
        <dbReference type="ARBA" id="ARBA00006521"/>
    </source>
</evidence>
<evidence type="ECO:0000256" key="1">
    <source>
        <dbReference type="ARBA" id="ARBA00001400"/>
    </source>
</evidence>